<protein>
    <submittedName>
        <fullName evidence="3">Regulatory protein, luxR family</fullName>
    </submittedName>
</protein>
<dbReference type="GO" id="GO:0006355">
    <property type="term" value="P:regulation of DNA-templated transcription"/>
    <property type="evidence" value="ECO:0007669"/>
    <property type="project" value="InterPro"/>
</dbReference>
<feature type="domain" description="HTH luxR-type" evidence="2">
    <location>
        <begin position="98"/>
        <end position="155"/>
    </location>
</feature>
<dbReference type="Proteomes" id="UP000189818">
    <property type="component" value="Unassembled WGS sequence"/>
</dbReference>
<keyword evidence="1" id="KW-0812">Transmembrane</keyword>
<keyword evidence="1" id="KW-1133">Transmembrane helix</keyword>
<evidence type="ECO:0000256" key="1">
    <source>
        <dbReference type="SAM" id="Phobius"/>
    </source>
</evidence>
<dbReference type="AlphaFoldDB" id="A0A1T5D1D6"/>
<feature type="transmembrane region" description="Helical" evidence="1">
    <location>
        <begin position="12"/>
        <end position="31"/>
    </location>
</feature>
<sequence length="177" mass="19177">MRERRRALERRAAAVTLLVLLQSLATIFFVADVARDISVDGWSTHLLVETAATIALVTGVVFGAVQLRWLIVRTRLDETAIATARGAMSDLVRQRFLDWQLTAAEADVALFALKGFDATEIAALRGAASGTIRAQLTRIYAKTGVHSQVGLMALMVEDLIELDAIRNVGSKQSGDGK</sequence>
<dbReference type="SUPFAM" id="SSF46894">
    <property type="entry name" value="C-terminal effector domain of the bipartite response regulators"/>
    <property type="match status" value="1"/>
</dbReference>
<dbReference type="InterPro" id="IPR000792">
    <property type="entry name" value="Tscrpt_reg_LuxR_C"/>
</dbReference>
<dbReference type="GO" id="GO:0003677">
    <property type="term" value="F:DNA binding"/>
    <property type="evidence" value="ECO:0007669"/>
    <property type="project" value="InterPro"/>
</dbReference>
<organism evidence="3 4">
    <name type="scientific">Rhizorhabdus histidinilytica</name>
    <dbReference type="NCBI Taxonomy" id="439228"/>
    <lineage>
        <taxon>Bacteria</taxon>
        <taxon>Pseudomonadati</taxon>
        <taxon>Pseudomonadota</taxon>
        <taxon>Alphaproteobacteria</taxon>
        <taxon>Sphingomonadales</taxon>
        <taxon>Sphingomonadaceae</taxon>
        <taxon>Rhizorhabdus</taxon>
    </lineage>
</organism>
<dbReference type="STRING" id="439228.SAMN06295920_104479"/>
<name>A0A1T5D1D6_9SPHN</name>
<evidence type="ECO:0000313" key="3">
    <source>
        <dbReference type="EMBL" id="SKB65447.1"/>
    </source>
</evidence>
<keyword evidence="1" id="KW-0472">Membrane</keyword>
<keyword evidence="4" id="KW-1185">Reference proteome</keyword>
<dbReference type="SMART" id="SM00421">
    <property type="entry name" value="HTH_LUXR"/>
    <property type="match status" value="1"/>
</dbReference>
<dbReference type="InterPro" id="IPR036388">
    <property type="entry name" value="WH-like_DNA-bd_sf"/>
</dbReference>
<dbReference type="InterPro" id="IPR016032">
    <property type="entry name" value="Sig_transdc_resp-reg_C-effctor"/>
</dbReference>
<reference evidence="4" key="1">
    <citation type="submission" date="2017-02" db="EMBL/GenBank/DDBJ databases">
        <authorList>
            <person name="Varghese N."/>
            <person name="Submissions S."/>
        </authorList>
    </citation>
    <scope>NUCLEOTIDE SEQUENCE [LARGE SCALE GENOMIC DNA]</scope>
    <source>
        <strain evidence="4">UM2</strain>
    </source>
</reference>
<dbReference type="Gene3D" id="1.10.10.10">
    <property type="entry name" value="Winged helix-like DNA-binding domain superfamily/Winged helix DNA-binding domain"/>
    <property type="match status" value="1"/>
</dbReference>
<dbReference type="OrthoDB" id="8277135at2"/>
<proteinExistence type="predicted"/>
<evidence type="ECO:0000313" key="4">
    <source>
        <dbReference type="Proteomes" id="UP000189818"/>
    </source>
</evidence>
<dbReference type="EMBL" id="FUYM01000004">
    <property type="protein sequence ID" value="SKB65447.1"/>
    <property type="molecule type" value="Genomic_DNA"/>
</dbReference>
<evidence type="ECO:0000259" key="2">
    <source>
        <dbReference type="SMART" id="SM00421"/>
    </source>
</evidence>
<dbReference type="RefSeq" id="WP_079648359.1">
    <property type="nucleotide sequence ID" value="NZ_FUYM01000004.1"/>
</dbReference>
<accession>A0A1T5D1D6</accession>
<gene>
    <name evidence="3" type="ORF">SAMN06295920_104479</name>
</gene>
<feature type="transmembrane region" description="Helical" evidence="1">
    <location>
        <begin position="51"/>
        <end position="71"/>
    </location>
</feature>